<comment type="caution">
    <text evidence="1">The sequence shown here is derived from an EMBL/GenBank/DDBJ whole genome shotgun (WGS) entry which is preliminary data.</text>
</comment>
<dbReference type="AlphaFoldDB" id="A0AAW0IV95"/>
<reference evidence="1 2" key="1">
    <citation type="journal article" date="2018" name="Sci. Data">
        <title>The draft genome sequence of cork oak.</title>
        <authorList>
            <person name="Ramos A.M."/>
            <person name="Usie A."/>
            <person name="Barbosa P."/>
            <person name="Barros P.M."/>
            <person name="Capote T."/>
            <person name="Chaves I."/>
            <person name="Simoes F."/>
            <person name="Abreu I."/>
            <person name="Carrasquinho I."/>
            <person name="Faro C."/>
            <person name="Guimaraes J.B."/>
            <person name="Mendonca D."/>
            <person name="Nobrega F."/>
            <person name="Rodrigues L."/>
            <person name="Saibo N.J.M."/>
            <person name="Varela M.C."/>
            <person name="Egas C."/>
            <person name="Matos J."/>
            <person name="Miguel C.M."/>
            <person name="Oliveira M.M."/>
            <person name="Ricardo C.P."/>
            <person name="Goncalves S."/>
        </authorList>
    </citation>
    <scope>NUCLEOTIDE SEQUENCE [LARGE SCALE GENOMIC DNA]</scope>
    <source>
        <strain evidence="2">cv. HL8</strain>
    </source>
</reference>
<accession>A0AAW0IV95</accession>
<keyword evidence="2" id="KW-1185">Reference proteome</keyword>
<proteinExistence type="predicted"/>
<evidence type="ECO:0000313" key="2">
    <source>
        <dbReference type="Proteomes" id="UP000237347"/>
    </source>
</evidence>
<evidence type="ECO:0000313" key="1">
    <source>
        <dbReference type="EMBL" id="KAK7818126.1"/>
    </source>
</evidence>
<gene>
    <name evidence="1" type="ORF">CFP56_041802</name>
</gene>
<organism evidence="1 2">
    <name type="scientific">Quercus suber</name>
    <name type="common">Cork oak</name>
    <dbReference type="NCBI Taxonomy" id="58331"/>
    <lineage>
        <taxon>Eukaryota</taxon>
        <taxon>Viridiplantae</taxon>
        <taxon>Streptophyta</taxon>
        <taxon>Embryophyta</taxon>
        <taxon>Tracheophyta</taxon>
        <taxon>Spermatophyta</taxon>
        <taxon>Magnoliopsida</taxon>
        <taxon>eudicotyledons</taxon>
        <taxon>Gunneridae</taxon>
        <taxon>Pentapetalae</taxon>
        <taxon>rosids</taxon>
        <taxon>fabids</taxon>
        <taxon>Fagales</taxon>
        <taxon>Fagaceae</taxon>
        <taxon>Quercus</taxon>
    </lineage>
</organism>
<dbReference type="EMBL" id="PKMF04000843">
    <property type="protein sequence ID" value="KAK7818126.1"/>
    <property type="molecule type" value="Genomic_DNA"/>
</dbReference>
<protein>
    <submittedName>
        <fullName evidence="1">Uncharacterized protein</fullName>
    </submittedName>
</protein>
<name>A0AAW0IV95_QUESU</name>
<sequence>MELSTSLLPSILHLKDLLMCLNFINIDSIIPLNPQMSPFVTNQTTKQWAAEILSQTKEAANSEWPLSSM</sequence>
<dbReference type="Proteomes" id="UP000237347">
    <property type="component" value="Unassembled WGS sequence"/>
</dbReference>